<organism evidence="1 2">
    <name type="scientific">Peptoniphilus asaccharolyticus DSM 20463</name>
    <dbReference type="NCBI Taxonomy" id="573058"/>
    <lineage>
        <taxon>Bacteria</taxon>
        <taxon>Bacillati</taxon>
        <taxon>Bacillota</taxon>
        <taxon>Tissierellia</taxon>
        <taxon>Tissierellales</taxon>
        <taxon>Peptoniphilaceae</taxon>
        <taxon>Peptoniphilus</taxon>
    </lineage>
</organism>
<dbReference type="OrthoDB" id="1490603at2"/>
<sequence>MNNQMAYLIGMILGNGEIQRNKRDTTITIEIPHKNLKDDDGLEVSVYVKSSLADIRNVIEPLIGHSIPITQTKRATKISFTKSNEDYTMREILRFIGNGVHHSTMTMNDDLFNITTDEKKELLRGVADVTGYIRRSNMAYGKEGQHRVYIEIPGNWQFVIDIANMLKTLDIPIQTIDFGHPNFRDSHLKKYNEGKPNYWKKEHQVKIWANEFLPIGFNIVHKQRALEKYAEELLEYMDENKTHKFYWEKPVRIRKKEKHPMENDASLPLKIRGKHYDSWTDLAKDLGYAE</sequence>
<dbReference type="STRING" id="573058.SAMN00017477_0123"/>
<accession>A0A1W1UET3</accession>
<dbReference type="Gene3D" id="3.10.28.10">
    <property type="entry name" value="Homing endonucleases"/>
    <property type="match status" value="1"/>
</dbReference>
<name>A0A1W1UET3_PEPAS</name>
<proteinExistence type="predicted"/>
<evidence type="ECO:0000313" key="2">
    <source>
        <dbReference type="Proteomes" id="UP000192368"/>
    </source>
</evidence>
<protein>
    <recommendedName>
        <fullName evidence="3">DOD-type homing endonuclease domain-containing protein</fullName>
    </recommendedName>
</protein>
<dbReference type="EMBL" id="FWWR01000009">
    <property type="protein sequence ID" value="SMB79608.1"/>
    <property type="molecule type" value="Genomic_DNA"/>
</dbReference>
<dbReference type="AlphaFoldDB" id="A0A1W1UET3"/>
<dbReference type="InterPro" id="IPR027434">
    <property type="entry name" value="Homing_endonucl"/>
</dbReference>
<keyword evidence="2" id="KW-1185">Reference proteome</keyword>
<dbReference type="Proteomes" id="UP000192368">
    <property type="component" value="Unassembled WGS sequence"/>
</dbReference>
<reference evidence="2" key="1">
    <citation type="submission" date="2017-04" db="EMBL/GenBank/DDBJ databases">
        <authorList>
            <person name="Varghese N."/>
            <person name="Submissions S."/>
        </authorList>
    </citation>
    <scope>NUCLEOTIDE SEQUENCE [LARGE SCALE GENOMIC DNA]</scope>
    <source>
        <strain evidence="2">DSM 20463</strain>
    </source>
</reference>
<evidence type="ECO:0008006" key="3">
    <source>
        <dbReference type="Google" id="ProtNLM"/>
    </source>
</evidence>
<evidence type="ECO:0000313" key="1">
    <source>
        <dbReference type="EMBL" id="SMB79608.1"/>
    </source>
</evidence>
<dbReference type="RefSeq" id="WP_084229844.1">
    <property type="nucleotide sequence ID" value="NZ_FWWR01000009.1"/>
</dbReference>
<gene>
    <name evidence="1" type="ORF">SAMN00017477_0123</name>
</gene>